<dbReference type="OrthoDB" id="10577142at2759"/>
<reference evidence="2" key="1">
    <citation type="submission" date="2021-06" db="EMBL/GenBank/DDBJ databases">
        <authorList>
            <person name="Kallberg Y."/>
            <person name="Tangrot J."/>
            <person name="Rosling A."/>
        </authorList>
    </citation>
    <scope>NUCLEOTIDE SEQUENCE</scope>
    <source>
        <strain evidence="2">FL966</strain>
    </source>
</reference>
<accession>A0A9N9BGD6</accession>
<name>A0A9N9BGD6_9GLOM</name>
<evidence type="ECO:0000313" key="2">
    <source>
        <dbReference type="EMBL" id="CAG8564870.1"/>
    </source>
</evidence>
<dbReference type="GO" id="GO:0009307">
    <property type="term" value="P:DNA restriction-modification system"/>
    <property type="evidence" value="ECO:0007669"/>
    <property type="project" value="InterPro"/>
</dbReference>
<dbReference type="EMBL" id="CAJVQA010003045">
    <property type="protein sequence ID" value="CAG8564870.1"/>
    <property type="molecule type" value="Genomic_DNA"/>
</dbReference>
<dbReference type="GO" id="GO:0004519">
    <property type="term" value="F:endonuclease activity"/>
    <property type="evidence" value="ECO:0007669"/>
    <property type="project" value="InterPro"/>
</dbReference>
<comment type="caution">
    <text evidence="2">The sequence shown here is derived from an EMBL/GenBank/DDBJ whole genome shotgun (WGS) entry which is preliminary data.</text>
</comment>
<gene>
    <name evidence="2" type="ORF">CPELLU_LOCUS5379</name>
</gene>
<feature type="domain" description="Restriction endonuclease type IV Mrr" evidence="1">
    <location>
        <begin position="37"/>
        <end position="117"/>
    </location>
</feature>
<feature type="non-terminal residue" evidence="2">
    <location>
        <position position="1"/>
    </location>
</feature>
<dbReference type="Pfam" id="PF04471">
    <property type="entry name" value="Mrr_cat"/>
    <property type="match status" value="1"/>
</dbReference>
<dbReference type="AlphaFoldDB" id="A0A9N9BGD6"/>
<organism evidence="2 3">
    <name type="scientific">Cetraspora pellucida</name>
    <dbReference type="NCBI Taxonomy" id="1433469"/>
    <lineage>
        <taxon>Eukaryota</taxon>
        <taxon>Fungi</taxon>
        <taxon>Fungi incertae sedis</taxon>
        <taxon>Mucoromycota</taxon>
        <taxon>Glomeromycotina</taxon>
        <taxon>Glomeromycetes</taxon>
        <taxon>Diversisporales</taxon>
        <taxon>Gigasporaceae</taxon>
        <taxon>Cetraspora</taxon>
    </lineage>
</organism>
<keyword evidence="3" id="KW-1185">Reference proteome</keyword>
<dbReference type="Proteomes" id="UP000789759">
    <property type="component" value="Unassembled WGS sequence"/>
</dbReference>
<dbReference type="InterPro" id="IPR007560">
    <property type="entry name" value="Restrct_endonuc_IV_Mrr"/>
</dbReference>
<proteinExistence type="predicted"/>
<evidence type="ECO:0000313" key="3">
    <source>
        <dbReference type="Proteomes" id="UP000789759"/>
    </source>
</evidence>
<sequence>ELRIKKACEKYVKEIIEILENTKGIVFDKVYDIESINNDRDKNIFVSCENFKIIIRCKYREKVNIRYTEVESLNSFRNQFHKDHIGIMVTNKKYSKNTKNQVKNMDIILCQTSNLIKNIKKEIKLRKKMVEQKKEISNEVVIEVTNE</sequence>
<evidence type="ECO:0000259" key="1">
    <source>
        <dbReference type="Pfam" id="PF04471"/>
    </source>
</evidence>
<dbReference type="GO" id="GO:0003677">
    <property type="term" value="F:DNA binding"/>
    <property type="evidence" value="ECO:0007669"/>
    <property type="project" value="InterPro"/>
</dbReference>
<protein>
    <submittedName>
        <fullName evidence="2">13570_t:CDS:1</fullName>
    </submittedName>
</protein>